<protein>
    <submittedName>
        <fullName evidence="6">Radical SAM domain protein</fullName>
    </submittedName>
</protein>
<gene>
    <name evidence="6" type="ordered locus">Mpet_1352</name>
</gene>
<dbReference type="InterPro" id="IPR013785">
    <property type="entry name" value="Aldolase_TIM"/>
</dbReference>
<dbReference type="InterPro" id="IPR058240">
    <property type="entry name" value="rSAM_sf"/>
</dbReference>
<evidence type="ECO:0000256" key="1">
    <source>
        <dbReference type="ARBA" id="ARBA00022691"/>
    </source>
</evidence>
<dbReference type="SUPFAM" id="SSF102114">
    <property type="entry name" value="Radical SAM enzymes"/>
    <property type="match status" value="1"/>
</dbReference>
<name>E1REU1_METP4</name>
<dbReference type="KEGG" id="mpi:Mpet_1352"/>
<dbReference type="AlphaFoldDB" id="E1REU1"/>
<reference evidence="6 7" key="1">
    <citation type="journal article" date="2010" name="Stand. Genomic Sci.">
        <title>Complete genome sequence of Methanoplanus petrolearius type strain (SEBR 4847).</title>
        <authorList>
            <person name="Brambilla E."/>
            <person name="Djao O.D."/>
            <person name="Daligault H."/>
            <person name="Lapidus A."/>
            <person name="Lucas S."/>
            <person name="Hammon N."/>
            <person name="Nolan M."/>
            <person name="Tice H."/>
            <person name="Cheng J.F."/>
            <person name="Han C."/>
            <person name="Tapia R."/>
            <person name="Goodwin L."/>
            <person name="Pitluck S."/>
            <person name="Liolios K."/>
            <person name="Ivanova N."/>
            <person name="Mavromatis K."/>
            <person name="Mikhailova N."/>
            <person name="Pati A."/>
            <person name="Chen A."/>
            <person name="Palaniappan K."/>
            <person name="Land M."/>
            <person name="Hauser L."/>
            <person name="Chang Y.J."/>
            <person name="Jeffries C.D."/>
            <person name="Rohde M."/>
            <person name="Spring S."/>
            <person name="Sikorski J."/>
            <person name="Goker M."/>
            <person name="Woyke T."/>
            <person name="Bristow J."/>
            <person name="Eisen J.A."/>
            <person name="Markowitz V."/>
            <person name="Hugenholtz P."/>
            <person name="Kyrpides N.C."/>
            <person name="Klenk H.P."/>
        </authorList>
    </citation>
    <scope>NUCLEOTIDE SEQUENCE [LARGE SCALE GENOMIC DNA]</scope>
    <source>
        <strain evidence="7">DSM 11571 / OCM 486 / SEBR 4847</strain>
    </source>
</reference>
<evidence type="ECO:0000313" key="7">
    <source>
        <dbReference type="Proteomes" id="UP000006565"/>
    </source>
</evidence>
<dbReference type="Gene3D" id="3.20.20.70">
    <property type="entry name" value="Aldolase class I"/>
    <property type="match status" value="1"/>
</dbReference>
<dbReference type="SFLD" id="SFLDS00029">
    <property type="entry name" value="Radical_SAM"/>
    <property type="match status" value="1"/>
</dbReference>
<keyword evidence="4" id="KW-0411">Iron-sulfur</keyword>
<keyword evidence="3" id="KW-0408">Iron</keyword>
<keyword evidence="1" id="KW-0949">S-adenosyl-L-methionine</keyword>
<dbReference type="GO" id="GO:0003824">
    <property type="term" value="F:catalytic activity"/>
    <property type="evidence" value="ECO:0007669"/>
    <property type="project" value="InterPro"/>
</dbReference>
<dbReference type="STRING" id="679926.Mpet_1352"/>
<keyword evidence="2" id="KW-0479">Metal-binding</keyword>
<evidence type="ECO:0000256" key="2">
    <source>
        <dbReference type="ARBA" id="ARBA00022723"/>
    </source>
</evidence>
<dbReference type="GO" id="GO:0046872">
    <property type="term" value="F:metal ion binding"/>
    <property type="evidence" value="ECO:0007669"/>
    <property type="project" value="UniProtKB-KW"/>
</dbReference>
<keyword evidence="7" id="KW-1185">Reference proteome</keyword>
<evidence type="ECO:0000259" key="5">
    <source>
        <dbReference type="Pfam" id="PF04055"/>
    </source>
</evidence>
<feature type="domain" description="Radical SAM core" evidence="5">
    <location>
        <begin position="35"/>
        <end position="122"/>
    </location>
</feature>
<dbReference type="EMBL" id="CP002117">
    <property type="protein sequence ID" value="ADN36112.1"/>
    <property type="molecule type" value="Genomic_DNA"/>
</dbReference>
<evidence type="ECO:0000313" key="6">
    <source>
        <dbReference type="EMBL" id="ADN36112.1"/>
    </source>
</evidence>
<dbReference type="Pfam" id="PF04055">
    <property type="entry name" value="Radical_SAM"/>
    <property type="match status" value="1"/>
</dbReference>
<dbReference type="GO" id="GO:0051536">
    <property type="term" value="F:iron-sulfur cluster binding"/>
    <property type="evidence" value="ECO:0007669"/>
    <property type="project" value="UniProtKB-KW"/>
</dbReference>
<organism evidence="6 7">
    <name type="scientific">Methanolacinia petrolearia (strain DSM 11571 / OCM 486 / SEBR 4847)</name>
    <name type="common">Methanoplanus petrolearius</name>
    <dbReference type="NCBI Taxonomy" id="679926"/>
    <lineage>
        <taxon>Archaea</taxon>
        <taxon>Methanobacteriati</taxon>
        <taxon>Methanobacteriota</taxon>
        <taxon>Stenosarchaea group</taxon>
        <taxon>Methanomicrobia</taxon>
        <taxon>Methanomicrobiales</taxon>
        <taxon>Methanomicrobiaceae</taxon>
        <taxon>Methanolacinia</taxon>
    </lineage>
</organism>
<dbReference type="eggNOG" id="arCOG00938">
    <property type="taxonomic scope" value="Archaea"/>
</dbReference>
<sequence length="271" mass="30793">MNLHSLWHIYRASKIAGKLYGYEFLTNLKRIEIDITYDCKLQCPNCARSCSQAPDVSAMSPKQIDKFVKESLSNQVKWEIIGVLGGEPMLHPELGEILEILIDYKENFSPESVIKITTSGYGKEVKDAISNVPKGVVVNNTGKKQAYQEKFEPFNMAPIDQWKFFLSDYRNGCSTTTDCGLGLNKYGYYPCGPGGSIDRVMGFDIGLKHLPLSNYEIFPQMETLCRYCGHFCSRHFIHKEERESITGSPMSSSWIDAYADFKKQKPNLTEY</sequence>
<evidence type="ECO:0000256" key="4">
    <source>
        <dbReference type="ARBA" id="ARBA00023014"/>
    </source>
</evidence>
<accession>E1REU1</accession>
<dbReference type="CDD" id="cd01335">
    <property type="entry name" value="Radical_SAM"/>
    <property type="match status" value="1"/>
</dbReference>
<proteinExistence type="predicted"/>
<dbReference type="InterPro" id="IPR007197">
    <property type="entry name" value="rSAM"/>
</dbReference>
<evidence type="ECO:0000256" key="3">
    <source>
        <dbReference type="ARBA" id="ARBA00023004"/>
    </source>
</evidence>
<dbReference type="HOGENOM" id="CLU_1025322_0_0_2"/>
<dbReference type="Proteomes" id="UP000006565">
    <property type="component" value="Chromosome"/>
</dbReference>